<name>A0A917RBM4_9NOCA</name>
<dbReference type="AlphaFoldDB" id="A0A917RBM4"/>
<sequence length="67" mass="7499">MAEQILDWWRDGVVDGYTIQPPTLPHDLRTFVREVIPLLRAAAALSAGYPESTVRQRFALPEPLPVG</sequence>
<dbReference type="Gene3D" id="3.20.20.30">
    <property type="entry name" value="Luciferase-like domain"/>
    <property type="match status" value="1"/>
</dbReference>
<organism evidence="1 2">
    <name type="scientific">Nocardia jinanensis</name>
    <dbReference type="NCBI Taxonomy" id="382504"/>
    <lineage>
        <taxon>Bacteria</taxon>
        <taxon>Bacillati</taxon>
        <taxon>Actinomycetota</taxon>
        <taxon>Actinomycetes</taxon>
        <taxon>Mycobacteriales</taxon>
        <taxon>Nocardiaceae</taxon>
        <taxon>Nocardia</taxon>
    </lineage>
</organism>
<reference evidence="1" key="1">
    <citation type="journal article" date="2014" name="Int. J. Syst. Evol. Microbiol.">
        <title>Complete genome sequence of Corynebacterium casei LMG S-19264T (=DSM 44701T), isolated from a smear-ripened cheese.</title>
        <authorList>
            <consortium name="US DOE Joint Genome Institute (JGI-PGF)"/>
            <person name="Walter F."/>
            <person name="Albersmeier A."/>
            <person name="Kalinowski J."/>
            <person name="Ruckert C."/>
        </authorList>
    </citation>
    <scope>NUCLEOTIDE SEQUENCE</scope>
    <source>
        <strain evidence="1">CGMCC 4.3508</strain>
    </source>
</reference>
<comment type="caution">
    <text evidence="1">The sequence shown here is derived from an EMBL/GenBank/DDBJ whole genome shotgun (WGS) entry which is preliminary data.</text>
</comment>
<evidence type="ECO:0000313" key="1">
    <source>
        <dbReference type="EMBL" id="GGK99515.1"/>
    </source>
</evidence>
<dbReference type="GO" id="GO:0016705">
    <property type="term" value="F:oxidoreductase activity, acting on paired donors, with incorporation or reduction of molecular oxygen"/>
    <property type="evidence" value="ECO:0007669"/>
    <property type="project" value="InterPro"/>
</dbReference>
<dbReference type="RefSeq" id="WP_062996979.1">
    <property type="nucleotide sequence ID" value="NZ_BMMH01000002.1"/>
</dbReference>
<dbReference type="SUPFAM" id="SSF51679">
    <property type="entry name" value="Bacterial luciferase-like"/>
    <property type="match status" value="1"/>
</dbReference>
<dbReference type="Proteomes" id="UP000638263">
    <property type="component" value="Unassembled WGS sequence"/>
</dbReference>
<dbReference type="EMBL" id="BMMH01000002">
    <property type="protein sequence ID" value="GGK99515.1"/>
    <property type="molecule type" value="Genomic_DNA"/>
</dbReference>
<gene>
    <name evidence="1" type="ORF">GCM10011588_12690</name>
</gene>
<accession>A0A917RBM4</accession>
<proteinExistence type="predicted"/>
<protein>
    <submittedName>
        <fullName evidence="1">Uncharacterized protein</fullName>
    </submittedName>
</protein>
<dbReference type="InterPro" id="IPR036661">
    <property type="entry name" value="Luciferase-like_sf"/>
</dbReference>
<keyword evidence="2" id="KW-1185">Reference proteome</keyword>
<evidence type="ECO:0000313" key="2">
    <source>
        <dbReference type="Proteomes" id="UP000638263"/>
    </source>
</evidence>
<reference evidence="1" key="2">
    <citation type="submission" date="2020-09" db="EMBL/GenBank/DDBJ databases">
        <authorList>
            <person name="Sun Q."/>
            <person name="Zhou Y."/>
        </authorList>
    </citation>
    <scope>NUCLEOTIDE SEQUENCE</scope>
    <source>
        <strain evidence="1">CGMCC 4.3508</strain>
    </source>
</reference>